<dbReference type="EMBL" id="JBIPKE010000020">
    <property type="protein sequence ID" value="MFH6986025.1"/>
    <property type="molecule type" value="Genomic_DNA"/>
</dbReference>
<evidence type="ECO:0000256" key="2">
    <source>
        <dbReference type="ARBA" id="ARBA00004429"/>
    </source>
</evidence>
<dbReference type="SUPFAM" id="SSF55874">
    <property type="entry name" value="ATPase domain of HSP90 chaperone/DNA topoisomerase II/histidine kinase"/>
    <property type="match status" value="1"/>
</dbReference>
<evidence type="ECO:0000256" key="8">
    <source>
        <dbReference type="ARBA" id="ARBA00022692"/>
    </source>
</evidence>
<protein>
    <recommendedName>
        <fullName evidence="3">histidine kinase</fullName>
        <ecNumber evidence="3">2.7.13.3</ecNumber>
    </recommendedName>
</protein>
<reference evidence="20 21" key="1">
    <citation type="journal article" date="2013" name="Int. J. Syst. Evol. Microbiol.">
        <title>Marinoscillum luteum sp. nov., isolated from marine sediment.</title>
        <authorList>
            <person name="Cha I.T."/>
            <person name="Park S.J."/>
            <person name="Kim S.J."/>
            <person name="Kim J.G."/>
            <person name="Jung M.Y."/>
            <person name="Shin K.S."/>
            <person name="Kwon K.K."/>
            <person name="Yang S.H."/>
            <person name="Seo Y.S."/>
            <person name="Rhee S.K."/>
        </authorList>
    </citation>
    <scope>NUCLEOTIDE SEQUENCE [LARGE SCALE GENOMIC DNA]</scope>
    <source>
        <strain evidence="20 21">KCTC 23939</strain>
    </source>
</reference>
<feature type="domain" description="Histidine kinase" evidence="17">
    <location>
        <begin position="352"/>
        <end position="569"/>
    </location>
</feature>
<feature type="domain" description="HPt" evidence="19">
    <location>
        <begin position="730"/>
        <end position="827"/>
    </location>
</feature>
<evidence type="ECO:0000256" key="1">
    <source>
        <dbReference type="ARBA" id="ARBA00000085"/>
    </source>
</evidence>
<dbReference type="InterPro" id="IPR001789">
    <property type="entry name" value="Sig_transdc_resp-reg_receiver"/>
</dbReference>
<keyword evidence="8 16" id="KW-0812">Transmembrane</keyword>
<evidence type="ECO:0000256" key="6">
    <source>
        <dbReference type="ARBA" id="ARBA00022553"/>
    </source>
</evidence>
<dbReference type="PROSITE" id="PS50894">
    <property type="entry name" value="HPT"/>
    <property type="match status" value="1"/>
</dbReference>
<dbReference type="GO" id="GO:0005524">
    <property type="term" value="F:ATP binding"/>
    <property type="evidence" value="ECO:0007669"/>
    <property type="project" value="UniProtKB-KW"/>
</dbReference>
<evidence type="ECO:0000256" key="10">
    <source>
        <dbReference type="ARBA" id="ARBA00022840"/>
    </source>
</evidence>
<evidence type="ECO:0000313" key="20">
    <source>
        <dbReference type="EMBL" id="MFH6986025.1"/>
    </source>
</evidence>
<dbReference type="Pfam" id="PF00072">
    <property type="entry name" value="Response_reg"/>
    <property type="match status" value="1"/>
</dbReference>
<keyword evidence="5" id="KW-0997">Cell inner membrane</keyword>
<dbReference type="CDD" id="cd00082">
    <property type="entry name" value="HisKA"/>
    <property type="match status" value="1"/>
</dbReference>
<keyword evidence="6 14" id="KW-0597">Phosphoprotein</keyword>
<evidence type="ECO:0000256" key="15">
    <source>
        <dbReference type="SAM" id="MobiDB-lite"/>
    </source>
</evidence>
<evidence type="ECO:0000256" key="7">
    <source>
        <dbReference type="ARBA" id="ARBA00022679"/>
    </source>
</evidence>
<dbReference type="Pfam" id="PF02518">
    <property type="entry name" value="HATPase_c"/>
    <property type="match status" value="1"/>
</dbReference>
<dbReference type="SUPFAM" id="SSF47384">
    <property type="entry name" value="Homodimeric domain of signal transducing histidine kinase"/>
    <property type="match status" value="1"/>
</dbReference>
<evidence type="ECO:0000256" key="13">
    <source>
        <dbReference type="PROSITE-ProRule" id="PRU00110"/>
    </source>
</evidence>
<dbReference type="Pfam" id="PF00512">
    <property type="entry name" value="HisKA"/>
    <property type="match status" value="1"/>
</dbReference>
<dbReference type="Pfam" id="PF01627">
    <property type="entry name" value="Hpt"/>
    <property type="match status" value="1"/>
</dbReference>
<evidence type="ECO:0000256" key="3">
    <source>
        <dbReference type="ARBA" id="ARBA00012438"/>
    </source>
</evidence>
<sequence>MAFDITLSGEERLFVGSLQISVKRSHIANFLGILLIILTISLAGAGFITYRNLEEIVSKLETDDRSNENLLQYKEILVNLHDMENQVESYELTSDPKYIERYNRSISRVFARVDSINGLNQTDTELLVFNDSLRSLINEKTFTLNQLIDFRSNQDQDDFKELEGFLDAISANPIPPAQTTKDTARVTEPEPEEKKGFFKRLLAKKPEPVATPKVNQDSIILAEKKQYHSQINSKVDQMRSSQRLVSQRQREKEMNLLSAHFGIQNQIIDLVTFLESRETTKVKIKAIKAKELANQTSQQITLFFSLATLLLLSSVIMMVTYVQRNGRYQELLRESKKSAETLAKAKERFFANMSHEIRTPMNAISGFTKVLLRTELNEEQKEQVEIIHKSSEHLLRLLNDILDFSKLQAEKLQLETTPFSIRQVCDDSITLLKASAAHKGLKLYSELDNVPEYVLGDPHRLRQIILNLLNNGIKYTEKGEVALLVSGERKQNKFHVALEVKDTGIGISKNHQLRLFQEFEQANQSSFSKGTGLGLAITKRLVNLHQGSIRLDSKEGVGTSVFVKMAYPLTDKQPVEESTKETKHDFQGVHVLIADDEPFNTKLLATILSKKQITFDVAHDGTSALKLAMTKPYHMLLLDLKMPGHTGWELLEEIKSTAGPNQNTPMIALTATVSSLDKSRGTTFHFDHIMRKPFEEAELFDSIANALNIAPPEDSPKRVTDLSSLMQMGDQKFVEDMVETFINGAKDGLQQIDIALKNQAYENISLVAHRIVAPARHFKAGQLVDLLKNLEKRADDQDSTISEADLNHIRQELDRVIASLRSALQAQIFN</sequence>
<dbReference type="PANTHER" id="PTHR43047">
    <property type="entry name" value="TWO-COMPONENT HISTIDINE PROTEIN KINASE"/>
    <property type="match status" value="1"/>
</dbReference>
<dbReference type="InterPro" id="IPR004358">
    <property type="entry name" value="Sig_transdc_His_kin-like_C"/>
</dbReference>
<dbReference type="SMART" id="SM00387">
    <property type="entry name" value="HATPase_c"/>
    <property type="match status" value="1"/>
</dbReference>
<feature type="domain" description="Response regulatory" evidence="18">
    <location>
        <begin position="590"/>
        <end position="707"/>
    </location>
</feature>
<accession>A0ABW7NEL2</accession>
<dbReference type="InterPro" id="IPR011006">
    <property type="entry name" value="CheY-like_superfamily"/>
</dbReference>
<evidence type="ECO:0000256" key="5">
    <source>
        <dbReference type="ARBA" id="ARBA00022519"/>
    </source>
</evidence>
<evidence type="ECO:0000256" key="14">
    <source>
        <dbReference type="PROSITE-ProRule" id="PRU00169"/>
    </source>
</evidence>
<dbReference type="Pfam" id="PF05227">
    <property type="entry name" value="CHASE3"/>
    <property type="match status" value="1"/>
</dbReference>
<evidence type="ECO:0000256" key="4">
    <source>
        <dbReference type="ARBA" id="ARBA00022475"/>
    </source>
</evidence>
<dbReference type="Gene3D" id="1.20.120.160">
    <property type="entry name" value="HPT domain"/>
    <property type="match status" value="1"/>
</dbReference>
<evidence type="ECO:0000256" key="12">
    <source>
        <dbReference type="ARBA" id="ARBA00023136"/>
    </source>
</evidence>
<feature type="transmembrane region" description="Helical" evidence="16">
    <location>
        <begin position="300"/>
        <end position="322"/>
    </location>
</feature>
<dbReference type="Gene3D" id="1.10.287.130">
    <property type="match status" value="1"/>
</dbReference>
<comment type="catalytic activity">
    <reaction evidence="1">
        <text>ATP + protein L-histidine = ADP + protein N-phospho-L-histidine.</text>
        <dbReference type="EC" id="2.7.13.3"/>
    </reaction>
</comment>
<dbReference type="Gene3D" id="3.30.565.10">
    <property type="entry name" value="Histidine kinase-like ATPase, C-terminal domain"/>
    <property type="match status" value="1"/>
</dbReference>
<keyword evidence="7" id="KW-0808">Transferase</keyword>
<keyword evidence="10 20" id="KW-0547">Nucleotide-binding</keyword>
<feature type="transmembrane region" description="Helical" evidence="16">
    <location>
        <begin position="27"/>
        <end position="50"/>
    </location>
</feature>
<dbReference type="PROSITE" id="PS50109">
    <property type="entry name" value="HIS_KIN"/>
    <property type="match status" value="1"/>
</dbReference>
<dbReference type="InterPro" id="IPR036641">
    <property type="entry name" value="HPT_dom_sf"/>
</dbReference>
<dbReference type="SUPFAM" id="SSF47226">
    <property type="entry name" value="Histidine-containing phosphotransfer domain, HPT domain"/>
    <property type="match status" value="1"/>
</dbReference>
<feature type="compositionally biased region" description="Basic and acidic residues" evidence="15">
    <location>
        <begin position="182"/>
        <end position="194"/>
    </location>
</feature>
<feature type="modified residue" description="Phosphohistidine" evidence="13">
    <location>
        <position position="769"/>
    </location>
</feature>
<dbReference type="CDD" id="cd17546">
    <property type="entry name" value="REC_hyHK_CKI1_RcsC-like"/>
    <property type="match status" value="1"/>
</dbReference>
<evidence type="ECO:0000259" key="19">
    <source>
        <dbReference type="PROSITE" id="PS50894"/>
    </source>
</evidence>
<gene>
    <name evidence="20" type="ORF">ACHKAR_21400</name>
</gene>
<evidence type="ECO:0000256" key="11">
    <source>
        <dbReference type="ARBA" id="ARBA00022989"/>
    </source>
</evidence>
<dbReference type="InterPro" id="IPR003661">
    <property type="entry name" value="HisK_dim/P_dom"/>
</dbReference>
<dbReference type="Gene3D" id="3.40.50.2300">
    <property type="match status" value="1"/>
</dbReference>
<keyword evidence="21" id="KW-1185">Reference proteome</keyword>
<feature type="region of interest" description="Disordered" evidence="15">
    <location>
        <begin position="171"/>
        <end position="194"/>
    </location>
</feature>
<dbReference type="SUPFAM" id="SSF52172">
    <property type="entry name" value="CheY-like"/>
    <property type="match status" value="1"/>
</dbReference>
<dbReference type="PRINTS" id="PR00344">
    <property type="entry name" value="BCTRLSENSOR"/>
</dbReference>
<dbReference type="InterPro" id="IPR007891">
    <property type="entry name" value="CHASE3"/>
</dbReference>
<dbReference type="PROSITE" id="PS50110">
    <property type="entry name" value="RESPONSE_REGULATORY"/>
    <property type="match status" value="1"/>
</dbReference>
<dbReference type="Proteomes" id="UP001610063">
    <property type="component" value="Unassembled WGS sequence"/>
</dbReference>
<dbReference type="InterPro" id="IPR005467">
    <property type="entry name" value="His_kinase_dom"/>
</dbReference>
<dbReference type="RefSeq" id="WP_395419506.1">
    <property type="nucleotide sequence ID" value="NZ_JBIPKE010000020.1"/>
</dbReference>
<comment type="subcellular location">
    <subcellularLocation>
        <location evidence="2">Cell inner membrane</location>
        <topology evidence="2">Multi-pass membrane protein</topology>
    </subcellularLocation>
</comment>
<dbReference type="InterPro" id="IPR036890">
    <property type="entry name" value="HATPase_C_sf"/>
</dbReference>
<dbReference type="InterPro" id="IPR036097">
    <property type="entry name" value="HisK_dim/P_sf"/>
</dbReference>
<dbReference type="SMART" id="SM00448">
    <property type="entry name" value="REC"/>
    <property type="match status" value="1"/>
</dbReference>
<evidence type="ECO:0000313" key="21">
    <source>
        <dbReference type="Proteomes" id="UP001610063"/>
    </source>
</evidence>
<evidence type="ECO:0000256" key="9">
    <source>
        <dbReference type="ARBA" id="ARBA00022777"/>
    </source>
</evidence>
<keyword evidence="10 20" id="KW-0067">ATP-binding</keyword>
<dbReference type="EC" id="2.7.13.3" evidence="3"/>
<dbReference type="InterPro" id="IPR003594">
    <property type="entry name" value="HATPase_dom"/>
</dbReference>
<evidence type="ECO:0000259" key="17">
    <source>
        <dbReference type="PROSITE" id="PS50109"/>
    </source>
</evidence>
<keyword evidence="4" id="KW-1003">Cell membrane</keyword>
<feature type="modified residue" description="4-aspartylphosphate" evidence="14">
    <location>
        <position position="639"/>
    </location>
</feature>
<keyword evidence="12 16" id="KW-0472">Membrane</keyword>
<comment type="caution">
    <text evidence="20">The sequence shown here is derived from an EMBL/GenBank/DDBJ whole genome shotgun (WGS) entry which is preliminary data.</text>
</comment>
<dbReference type="SMART" id="SM00388">
    <property type="entry name" value="HisKA"/>
    <property type="match status" value="1"/>
</dbReference>
<keyword evidence="9" id="KW-0418">Kinase</keyword>
<proteinExistence type="predicted"/>
<evidence type="ECO:0000256" key="16">
    <source>
        <dbReference type="SAM" id="Phobius"/>
    </source>
</evidence>
<keyword evidence="11 16" id="KW-1133">Transmembrane helix</keyword>
<evidence type="ECO:0000259" key="18">
    <source>
        <dbReference type="PROSITE" id="PS50110"/>
    </source>
</evidence>
<dbReference type="InterPro" id="IPR008207">
    <property type="entry name" value="Sig_transdc_His_kin_Hpt_dom"/>
</dbReference>
<name>A0ABW7NEL2_9BACT</name>
<dbReference type="CDD" id="cd16922">
    <property type="entry name" value="HATPase_EvgS-ArcB-TorS-like"/>
    <property type="match status" value="1"/>
</dbReference>
<organism evidence="20 21">
    <name type="scientific">Marinoscillum luteum</name>
    <dbReference type="NCBI Taxonomy" id="861051"/>
    <lineage>
        <taxon>Bacteria</taxon>
        <taxon>Pseudomonadati</taxon>
        <taxon>Bacteroidota</taxon>
        <taxon>Cytophagia</taxon>
        <taxon>Cytophagales</taxon>
        <taxon>Reichenbachiellaceae</taxon>
        <taxon>Marinoscillum</taxon>
    </lineage>
</organism>
<dbReference type="PANTHER" id="PTHR43047:SF64">
    <property type="entry name" value="HISTIDINE KINASE CONTAINING CHEY-HOMOLOGOUS RECEIVER DOMAIN AND PAS DOMAIN-RELATED"/>
    <property type="match status" value="1"/>
</dbReference>